<dbReference type="Proteomes" id="UP000789570">
    <property type="component" value="Unassembled WGS sequence"/>
</dbReference>
<evidence type="ECO:0000313" key="2">
    <source>
        <dbReference type="EMBL" id="CAG8705923.1"/>
    </source>
</evidence>
<accession>A0A9N9N6I4</accession>
<sequence length="79" mass="8925">VIEECGKLTGTRHNLRKRKNINYNETQMAKKIMMNVESQSTQPARFASEEVAIYDLDDTSRTDSEDAGQTSSSKARLTQ</sequence>
<keyword evidence="3" id="KW-1185">Reference proteome</keyword>
<comment type="caution">
    <text evidence="2">The sequence shown here is derived from an EMBL/GenBank/DDBJ whole genome shotgun (WGS) entry which is preliminary data.</text>
</comment>
<evidence type="ECO:0000256" key="1">
    <source>
        <dbReference type="SAM" id="MobiDB-lite"/>
    </source>
</evidence>
<evidence type="ECO:0000313" key="3">
    <source>
        <dbReference type="Proteomes" id="UP000789570"/>
    </source>
</evidence>
<dbReference type="EMBL" id="CAJVPQ010008339">
    <property type="protein sequence ID" value="CAG8705923.1"/>
    <property type="molecule type" value="Genomic_DNA"/>
</dbReference>
<proteinExistence type="predicted"/>
<organism evidence="2 3">
    <name type="scientific">Funneliformis caledonium</name>
    <dbReference type="NCBI Taxonomy" id="1117310"/>
    <lineage>
        <taxon>Eukaryota</taxon>
        <taxon>Fungi</taxon>
        <taxon>Fungi incertae sedis</taxon>
        <taxon>Mucoromycota</taxon>
        <taxon>Glomeromycotina</taxon>
        <taxon>Glomeromycetes</taxon>
        <taxon>Glomerales</taxon>
        <taxon>Glomeraceae</taxon>
        <taxon>Funneliformis</taxon>
    </lineage>
</organism>
<feature type="compositionally biased region" description="Polar residues" evidence="1">
    <location>
        <begin position="67"/>
        <end position="79"/>
    </location>
</feature>
<dbReference type="AlphaFoldDB" id="A0A9N9N6I4"/>
<feature type="non-terminal residue" evidence="2">
    <location>
        <position position="79"/>
    </location>
</feature>
<name>A0A9N9N6I4_9GLOM</name>
<gene>
    <name evidence="2" type="ORF">FCALED_LOCUS13701</name>
</gene>
<protein>
    <submittedName>
        <fullName evidence="2">16660_t:CDS:1</fullName>
    </submittedName>
</protein>
<reference evidence="2" key="1">
    <citation type="submission" date="2021-06" db="EMBL/GenBank/DDBJ databases">
        <authorList>
            <person name="Kallberg Y."/>
            <person name="Tangrot J."/>
            <person name="Rosling A."/>
        </authorList>
    </citation>
    <scope>NUCLEOTIDE SEQUENCE</scope>
    <source>
        <strain evidence="2">UK204</strain>
    </source>
</reference>
<feature type="region of interest" description="Disordered" evidence="1">
    <location>
        <begin position="56"/>
        <end position="79"/>
    </location>
</feature>